<dbReference type="NCBIfam" id="NF011652">
    <property type="entry name" value="PRK15070.1"/>
    <property type="match status" value="1"/>
</dbReference>
<comment type="pathway">
    <text evidence="10">Polyol metabolism; 1,2-propanediol degradation.</text>
</comment>
<evidence type="ECO:0000256" key="2">
    <source>
        <dbReference type="ARBA" id="ARBA00007342"/>
    </source>
</evidence>
<dbReference type="PANTHER" id="PTHR39453">
    <property type="entry name" value="PHOSPHATE PROPANOYLTRANSFERASE"/>
    <property type="match status" value="1"/>
</dbReference>
<comment type="cofactor">
    <cofactor evidence="1">
        <name>Zn(2+)</name>
        <dbReference type="ChEBI" id="CHEBI:29105"/>
    </cofactor>
</comment>
<dbReference type="EMBL" id="DVHF01000083">
    <property type="protein sequence ID" value="HIR57500.1"/>
    <property type="molecule type" value="Genomic_DNA"/>
</dbReference>
<evidence type="ECO:0000256" key="3">
    <source>
        <dbReference type="ARBA" id="ARBA00012206"/>
    </source>
</evidence>
<evidence type="ECO:0000256" key="1">
    <source>
        <dbReference type="ARBA" id="ARBA00001947"/>
    </source>
</evidence>
<accession>A0A9D1DR51</accession>
<dbReference type="GO" id="GO:0046872">
    <property type="term" value="F:metal ion binding"/>
    <property type="evidence" value="ECO:0007669"/>
    <property type="project" value="UniProtKB-KW"/>
</dbReference>
<dbReference type="GO" id="GO:0016747">
    <property type="term" value="F:acyltransferase activity, transferring groups other than amino-acyl groups"/>
    <property type="evidence" value="ECO:0007669"/>
    <property type="project" value="InterPro"/>
</dbReference>
<evidence type="ECO:0000256" key="10">
    <source>
        <dbReference type="PIRNR" id="PIRNR010130"/>
    </source>
</evidence>
<evidence type="ECO:0000256" key="7">
    <source>
        <dbReference type="ARBA" id="ARBA00022833"/>
    </source>
</evidence>
<reference evidence="11" key="1">
    <citation type="submission" date="2020-10" db="EMBL/GenBank/DDBJ databases">
        <authorList>
            <person name="Gilroy R."/>
        </authorList>
    </citation>
    <scope>NUCLEOTIDE SEQUENCE</scope>
    <source>
        <strain evidence="11">ChiSjej1B19-7085</strain>
    </source>
</reference>
<proteinExistence type="inferred from homology"/>
<dbReference type="InterPro" id="IPR008300">
    <property type="entry name" value="PTAC"/>
</dbReference>
<dbReference type="PIRSF" id="PIRSF010130">
    <property type="entry name" value="PduL"/>
    <property type="match status" value="1"/>
</dbReference>
<comment type="similarity">
    <text evidence="2 10">Belongs to the PduL family.</text>
</comment>
<comment type="caution">
    <text evidence="11">The sequence shown here is derived from an EMBL/GenBank/DDBJ whole genome shotgun (WGS) entry which is preliminary data.</text>
</comment>
<gene>
    <name evidence="11" type="ORF">IAA54_07500</name>
</gene>
<dbReference type="Pfam" id="PF06130">
    <property type="entry name" value="PTAC"/>
    <property type="match status" value="1"/>
</dbReference>
<evidence type="ECO:0000256" key="6">
    <source>
        <dbReference type="ARBA" id="ARBA00022723"/>
    </source>
</evidence>
<keyword evidence="6" id="KW-0479">Metal-binding</keyword>
<sequence>MLPLKIMVETSARHVHVSEQDLKTLFGEGAELTVKKMLSQPGQFASNEKVEVVGPKGSLKMSILGPTRPETQVEVALTDARKLGINPPIRESGCLEGTPGCKIVGPKGEIDLDHGVIVAQRHIHFNEEEAKEAGVTDKQVVSVKVDYNNRALIFGDVVCRVSNKYAAAMHIDTDESNAAALPGTVDGEIIL</sequence>
<keyword evidence="7" id="KW-0862">Zinc</keyword>
<name>A0A9D1DR51_9FIRM</name>
<evidence type="ECO:0000313" key="11">
    <source>
        <dbReference type="EMBL" id="HIR57500.1"/>
    </source>
</evidence>
<evidence type="ECO:0000256" key="8">
    <source>
        <dbReference type="ARBA" id="ARBA00023315"/>
    </source>
</evidence>
<dbReference type="PANTHER" id="PTHR39453:SF1">
    <property type="entry name" value="PHOSPHATE PROPANOYLTRANSFERASE"/>
    <property type="match status" value="1"/>
</dbReference>
<keyword evidence="8 10" id="KW-0012">Acyltransferase</keyword>
<dbReference type="EC" id="2.3.1.222" evidence="3 10"/>
<dbReference type="Proteomes" id="UP000886785">
    <property type="component" value="Unassembled WGS sequence"/>
</dbReference>
<evidence type="ECO:0000256" key="9">
    <source>
        <dbReference type="ARBA" id="ARBA00047589"/>
    </source>
</evidence>
<evidence type="ECO:0000256" key="5">
    <source>
        <dbReference type="ARBA" id="ARBA00022679"/>
    </source>
</evidence>
<keyword evidence="5 10" id="KW-0808">Transferase</keyword>
<comment type="catalytic activity">
    <reaction evidence="9 10">
        <text>propanoyl-CoA + phosphate = propanoyl phosphate + CoA</text>
        <dbReference type="Rhea" id="RHEA:28046"/>
        <dbReference type="ChEBI" id="CHEBI:43474"/>
        <dbReference type="ChEBI" id="CHEBI:57287"/>
        <dbReference type="ChEBI" id="CHEBI:57392"/>
        <dbReference type="ChEBI" id="CHEBI:58933"/>
        <dbReference type="EC" id="2.3.1.222"/>
    </reaction>
</comment>
<dbReference type="AlphaFoldDB" id="A0A9D1DR51"/>
<evidence type="ECO:0000313" key="12">
    <source>
        <dbReference type="Proteomes" id="UP000886785"/>
    </source>
</evidence>
<evidence type="ECO:0000256" key="4">
    <source>
        <dbReference type="ARBA" id="ARBA00020837"/>
    </source>
</evidence>
<organism evidence="11 12">
    <name type="scientific">Candidatus Gallacutalibacter pullicola</name>
    <dbReference type="NCBI Taxonomy" id="2840830"/>
    <lineage>
        <taxon>Bacteria</taxon>
        <taxon>Bacillati</taxon>
        <taxon>Bacillota</taxon>
        <taxon>Clostridia</taxon>
        <taxon>Eubacteriales</taxon>
        <taxon>Candidatus Gallacutalibacter</taxon>
    </lineage>
</organism>
<protein>
    <recommendedName>
        <fullName evidence="4 10">Phosphate propanoyltransferase</fullName>
        <ecNumber evidence="3 10">2.3.1.222</ecNumber>
    </recommendedName>
</protein>
<comment type="function">
    <text evidence="10">Involved in 1,2-propanediol (1,2-PD) degradation by catalyzing the conversion of propanoyl-CoA to propanoyl-phosphate.</text>
</comment>
<reference evidence="11" key="2">
    <citation type="journal article" date="2021" name="PeerJ">
        <title>Extensive microbial diversity within the chicken gut microbiome revealed by metagenomics and culture.</title>
        <authorList>
            <person name="Gilroy R."/>
            <person name="Ravi A."/>
            <person name="Getino M."/>
            <person name="Pursley I."/>
            <person name="Horton D.L."/>
            <person name="Alikhan N.F."/>
            <person name="Baker D."/>
            <person name="Gharbi K."/>
            <person name="Hall N."/>
            <person name="Watson M."/>
            <person name="Adriaenssens E.M."/>
            <person name="Foster-Nyarko E."/>
            <person name="Jarju S."/>
            <person name="Secka A."/>
            <person name="Antonio M."/>
            <person name="Oren A."/>
            <person name="Chaudhuri R.R."/>
            <person name="La Ragione R."/>
            <person name="Hildebrand F."/>
            <person name="Pallen M.J."/>
        </authorList>
    </citation>
    <scope>NUCLEOTIDE SEQUENCE</scope>
    <source>
        <strain evidence="11">ChiSjej1B19-7085</strain>
    </source>
</reference>